<comment type="caution">
    <text evidence="8">The sequence shown here is derived from an EMBL/GenBank/DDBJ whole genome shotgun (WGS) entry which is preliminary data.</text>
</comment>
<sequence length="1139" mass="117690">MGKLKKKTRNPGVGIDFKKVKHKVGKKLPRAQNDTDTNFKSRSINLPNQAVREDRSNIAVNFQNLTLKELLNQTSHHNDKSRKHSLVGLADLFGRHPEQLRLHASQVLGTLAERIVDGDSSVRSALRDLLNNSVLPILGSDVLRPFMPVVMAHVCGAMTHLSLDVRNDALLFLDVMMDHVPQLVLDGFLAPCLAHFCDLFSAAHRSRSIRAQSLSSLTKLLTALTSFLKRAFPEDVTPASAAAGAQATAAGGGGTHADMDMDYTMRSVRDAEAAAGPGPSSIRQQMQSLAAYPGMPLGADRMRRPQRPAGDLLRQLDALFRNAAAVTRSGRKQRRKSEGPDTADNKRHKKGRGSVSTTETAAAAKGGKGVAAAAAALAAVTTPAAATAAGVGLSAASGAAAAGLLGAPTAMAAALAAASDARASALRLVSLLMDCWLECSPTQLAISPELEQATALAMIAAACNSLIERLLLPRQAASGSAGQQHGVWQQGPPPSAEQRLALTQQLHDLAARRVAAHFPAVLPPVKPPPAVVEALVRLNLQSAELLGRFLPLLADSRPHHQPHNSLPAEPGASGNVALWWVPALVSYYVGALEQGLLLPPAAKTLSDTSSAAATAAQGMSAAAADALLMAVSVALGQLDDSAAARLMAAVAHFSARQFPRSGARLACIRMQHSLLRAAVGGRVCLADGAVASWLEPLPKMLWELGGGSPEISAAALLLLLDAARFAAPGSSASEFLSSALQPQLAPLFAVQLPPKAAKAAWAKYTSTLAAAAPLSGSGSGLGCAFSETSGEVMVLLPGAVSKLPEAVARLAVDLIYHTGALGAALLKPLAAALSSAALTGPLCLRLLDVVMARLRDAPDPALAASWLLTLLFGPQHGQRVLSPDGADLTASWDRQRALVDTAMMSLGRLGGAAPLLMVLAPQLTTLPLAEVATVGGRGARLQRYSLVRLCALALGEAAGGDRLPAGLMGIVPAAAALCGVEAGVAVALAEAGPNGTAAVLPYSTTFGPIAQLLAERPALAMAVIRHLLALLRQMAQPPEDQALLACVTLGYLPLHTAALVALQLAQAVVKLQPVRLALAASAADRECLARLVKELSETAHKLPVAAAGTAGSDHAAACSLESQRLLQTVGDLFGNAAAA</sequence>
<evidence type="ECO:0000313" key="9">
    <source>
        <dbReference type="Proteomes" id="UP000747399"/>
    </source>
</evidence>
<comment type="similarity">
    <text evidence="3">Belongs to the IPI1/TEX10 family.</text>
</comment>
<dbReference type="GO" id="GO:0005634">
    <property type="term" value="C:nucleus"/>
    <property type="evidence" value="ECO:0007669"/>
    <property type="project" value="UniProtKB-SubCell"/>
</dbReference>
<evidence type="ECO:0000256" key="3">
    <source>
        <dbReference type="ARBA" id="ARBA00006427"/>
    </source>
</evidence>
<proteinExistence type="inferred from homology"/>
<evidence type="ECO:0000256" key="4">
    <source>
        <dbReference type="ARBA" id="ARBA00023242"/>
    </source>
</evidence>
<feature type="region of interest" description="Disordered" evidence="5">
    <location>
        <begin position="324"/>
        <end position="362"/>
    </location>
</feature>
<evidence type="ECO:0000259" key="7">
    <source>
        <dbReference type="Pfam" id="PF25781"/>
    </source>
</evidence>
<feature type="compositionally biased region" description="Basic and acidic residues" evidence="5">
    <location>
        <begin position="336"/>
        <end position="345"/>
    </location>
</feature>
<name>A0A8J4ARV9_9CHLO</name>
<evidence type="ECO:0000256" key="5">
    <source>
        <dbReference type="SAM" id="MobiDB-lite"/>
    </source>
</evidence>
<keyword evidence="4" id="KW-0539">Nucleus</keyword>
<dbReference type="PANTHER" id="PTHR16056">
    <property type="entry name" value="REGULATOR OF MICROTUBULE DYNAMICS PROTEIN"/>
    <property type="match status" value="1"/>
</dbReference>
<dbReference type="PANTHER" id="PTHR16056:SF2">
    <property type="entry name" value="TESTIS-EXPRESSED PROTEIN 10"/>
    <property type="match status" value="1"/>
</dbReference>
<dbReference type="Proteomes" id="UP000747399">
    <property type="component" value="Unassembled WGS sequence"/>
</dbReference>
<feature type="domain" description="Pre-rRNA-processing protein Ipi1 N-terminal" evidence="6">
    <location>
        <begin position="142"/>
        <end position="212"/>
    </location>
</feature>
<dbReference type="Pfam" id="PF25781">
    <property type="entry name" value="TPR_TEX10"/>
    <property type="match status" value="1"/>
</dbReference>
<gene>
    <name evidence="8" type="ORF">Vafri_2810</name>
</gene>
<dbReference type="InterPro" id="IPR011989">
    <property type="entry name" value="ARM-like"/>
</dbReference>
<evidence type="ECO:0000256" key="1">
    <source>
        <dbReference type="ARBA" id="ARBA00004604"/>
    </source>
</evidence>
<feature type="domain" description="TEX10-like TPR repeats" evidence="7">
    <location>
        <begin position="690"/>
        <end position="855"/>
    </location>
</feature>
<dbReference type="Pfam" id="PF12333">
    <property type="entry name" value="Ipi1_N"/>
    <property type="match status" value="1"/>
</dbReference>
<evidence type="ECO:0008006" key="10">
    <source>
        <dbReference type="Google" id="ProtNLM"/>
    </source>
</evidence>
<accession>A0A8J4ARV9</accession>
<protein>
    <recommendedName>
        <fullName evidence="10">Pre-rRNA-processing protein Ipi1 N-terminal domain-containing protein</fullName>
    </recommendedName>
</protein>
<dbReference type="Gene3D" id="1.25.10.10">
    <property type="entry name" value="Leucine-rich Repeat Variant"/>
    <property type="match status" value="1"/>
</dbReference>
<dbReference type="SUPFAM" id="SSF48371">
    <property type="entry name" value="ARM repeat"/>
    <property type="match status" value="1"/>
</dbReference>
<dbReference type="EMBL" id="BNCO01000003">
    <property type="protein sequence ID" value="GIL45605.1"/>
    <property type="molecule type" value="Genomic_DNA"/>
</dbReference>
<evidence type="ECO:0000313" key="8">
    <source>
        <dbReference type="EMBL" id="GIL45605.1"/>
    </source>
</evidence>
<dbReference type="InterPro" id="IPR024679">
    <property type="entry name" value="Ipi1_N"/>
</dbReference>
<reference evidence="8" key="1">
    <citation type="journal article" date="2021" name="Proc. Natl. Acad. Sci. U.S.A.">
        <title>Three genomes in the algal genus Volvox reveal the fate of a haploid sex-determining region after a transition to homothallism.</title>
        <authorList>
            <person name="Yamamoto K."/>
            <person name="Hamaji T."/>
            <person name="Kawai-Toyooka H."/>
            <person name="Matsuzaki R."/>
            <person name="Takahashi F."/>
            <person name="Nishimura Y."/>
            <person name="Kawachi M."/>
            <person name="Noguchi H."/>
            <person name="Minakuchi Y."/>
            <person name="Umen J.G."/>
            <person name="Toyoda A."/>
            <person name="Nozaki H."/>
        </authorList>
    </citation>
    <scope>NUCLEOTIDE SEQUENCE</scope>
    <source>
        <strain evidence="8">NIES-3780</strain>
    </source>
</reference>
<dbReference type="InterPro" id="IPR016024">
    <property type="entry name" value="ARM-type_fold"/>
</dbReference>
<comment type="subcellular location">
    <subcellularLocation>
        <location evidence="1">Nucleus</location>
        <location evidence="1">Nucleolus</location>
    </subcellularLocation>
    <subcellularLocation>
        <location evidence="2">Nucleus</location>
        <location evidence="2">Nucleoplasm</location>
    </subcellularLocation>
</comment>
<dbReference type="InterPro" id="IPR057949">
    <property type="entry name" value="TPR_TEX10"/>
</dbReference>
<evidence type="ECO:0000256" key="2">
    <source>
        <dbReference type="ARBA" id="ARBA00004642"/>
    </source>
</evidence>
<keyword evidence="9" id="KW-1185">Reference proteome</keyword>
<organism evidence="8 9">
    <name type="scientific">Volvox africanus</name>
    <dbReference type="NCBI Taxonomy" id="51714"/>
    <lineage>
        <taxon>Eukaryota</taxon>
        <taxon>Viridiplantae</taxon>
        <taxon>Chlorophyta</taxon>
        <taxon>core chlorophytes</taxon>
        <taxon>Chlorophyceae</taxon>
        <taxon>CS clade</taxon>
        <taxon>Chlamydomonadales</taxon>
        <taxon>Volvocaceae</taxon>
        <taxon>Volvox</taxon>
    </lineage>
</organism>
<dbReference type="AlphaFoldDB" id="A0A8J4ARV9"/>
<evidence type="ECO:0000259" key="6">
    <source>
        <dbReference type="Pfam" id="PF12333"/>
    </source>
</evidence>